<dbReference type="InterPro" id="IPR042099">
    <property type="entry name" value="ANL_N_sf"/>
</dbReference>
<dbReference type="SUPFAM" id="SSF56801">
    <property type="entry name" value="Acetyl-CoA synthetase-like"/>
    <property type="match status" value="1"/>
</dbReference>
<evidence type="ECO:0000259" key="2">
    <source>
        <dbReference type="Pfam" id="PF13193"/>
    </source>
</evidence>
<dbReference type="InterPro" id="IPR050237">
    <property type="entry name" value="ATP-dep_AMP-bd_enzyme"/>
</dbReference>
<dbReference type="PANTHER" id="PTHR43767:SF12">
    <property type="entry name" value="AMP-DEPENDENT SYNTHETASE AND LIGASE"/>
    <property type="match status" value="1"/>
</dbReference>
<keyword evidence="3" id="KW-0436">Ligase</keyword>
<reference evidence="3 4" key="1">
    <citation type="journal article" date="2019" name="Int. J. Syst. Evol. Microbiol.">
        <title>The Global Catalogue of Microorganisms (GCM) 10K type strain sequencing project: providing services to taxonomists for standard genome sequencing and annotation.</title>
        <authorList>
            <consortium name="The Broad Institute Genomics Platform"/>
            <consortium name="The Broad Institute Genome Sequencing Center for Infectious Disease"/>
            <person name="Wu L."/>
            <person name="Ma J."/>
        </authorList>
    </citation>
    <scope>NUCLEOTIDE SEQUENCE [LARGE SCALE GENOMIC DNA]</scope>
    <source>
        <strain evidence="3 4">JCM 13316</strain>
    </source>
</reference>
<feature type="domain" description="AMP-dependent synthetase/ligase" evidence="1">
    <location>
        <begin position="9"/>
        <end position="361"/>
    </location>
</feature>
<dbReference type="RefSeq" id="WP_152225246.1">
    <property type="nucleotide sequence ID" value="NZ_BAAALV010000002.1"/>
</dbReference>
<evidence type="ECO:0000313" key="3">
    <source>
        <dbReference type="EMBL" id="GAA1907230.1"/>
    </source>
</evidence>
<organism evidence="3 4">
    <name type="scientific">Arthrobacter gandavensis</name>
    <dbReference type="NCBI Taxonomy" id="169960"/>
    <lineage>
        <taxon>Bacteria</taxon>
        <taxon>Bacillati</taxon>
        <taxon>Actinomycetota</taxon>
        <taxon>Actinomycetes</taxon>
        <taxon>Micrococcales</taxon>
        <taxon>Micrococcaceae</taxon>
        <taxon>Arthrobacter</taxon>
    </lineage>
</organism>
<gene>
    <name evidence="3" type="ORF">GCM10009688_09040</name>
</gene>
<dbReference type="Pfam" id="PF13193">
    <property type="entry name" value="AMP-binding_C"/>
    <property type="match status" value="1"/>
</dbReference>
<dbReference type="PANTHER" id="PTHR43767">
    <property type="entry name" value="LONG-CHAIN-FATTY-ACID--COA LIGASE"/>
    <property type="match status" value="1"/>
</dbReference>
<feature type="domain" description="AMP-binding enzyme C-terminal" evidence="2">
    <location>
        <begin position="411"/>
        <end position="494"/>
    </location>
</feature>
<dbReference type="Gene3D" id="3.40.50.12780">
    <property type="entry name" value="N-terminal domain of ligase-like"/>
    <property type="match status" value="1"/>
</dbReference>
<sequence>MPNLAGILTETAARVPNRPALRINDTVISYSMLNAMSAKVAGLLRARGVQRGDRVALMMPNIPPMASVYYGVLRYGAVVVPMNPLLKSREVAHTLQDSGAGLLFAFELMLPEATAGAQEAGGVDVIPVNTGSFRQLLADSDADDSVAEVDGGDIAVILYTSGTTGRPKGAALSHDNLLSNAEVARNLLDTQENDVIFGGLPFFHVFGQTSALNAAVLTGAMISLLARFDAGEALRIIGRDKVTIFQGVPAMYIAMLRHPDLAQTDTSSLRGAITGGAPMPLEVLREFEEVFGIDLLEGYGLSETSPIVSFNLPGGGRRPGSIGKPVYGMEVRMLDGEGHDVPIGEIGELSVRGLGVMKGYWNNPEATEAAIPDGWFRTGDLARFDDEGNIYIVDRKKDMILRGGYNVYPREVEEVLYEHPAVSEAAVIGVPDQLNGEEVAAVIGLKPDAVPAGDDGRQALAAEIQQFAKDRLAAYKYPRRVIFTDELPKGPTGKILKRQIRDEQSGVPATAAEA</sequence>
<dbReference type="Proteomes" id="UP001500784">
    <property type="component" value="Unassembled WGS sequence"/>
</dbReference>
<protein>
    <submittedName>
        <fullName evidence="3">Long-chain fatty acid--CoA ligase</fullName>
    </submittedName>
</protein>
<dbReference type="EMBL" id="BAAALV010000002">
    <property type="protein sequence ID" value="GAA1907230.1"/>
    <property type="molecule type" value="Genomic_DNA"/>
</dbReference>
<evidence type="ECO:0000259" key="1">
    <source>
        <dbReference type="Pfam" id="PF00501"/>
    </source>
</evidence>
<name>A0ABN2NYS0_9MICC</name>
<dbReference type="InterPro" id="IPR025110">
    <property type="entry name" value="AMP-bd_C"/>
</dbReference>
<dbReference type="PROSITE" id="PS00455">
    <property type="entry name" value="AMP_BINDING"/>
    <property type="match status" value="1"/>
</dbReference>
<dbReference type="Pfam" id="PF00501">
    <property type="entry name" value="AMP-binding"/>
    <property type="match status" value="1"/>
</dbReference>
<keyword evidence="4" id="KW-1185">Reference proteome</keyword>
<dbReference type="InterPro" id="IPR000873">
    <property type="entry name" value="AMP-dep_synth/lig_dom"/>
</dbReference>
<dbReference type="CDD" id="cd05936">
    <property type="entry name" value="FC-FACS_FadD_like"/>
    <property type="match status" value="1"/>
</dbReference>
<evidence type="ECO:0000313" key="4">
    <source>
        <dbReference type="Proteomes" id="UP001500784"/>
    </source>
</evidence>
<accession>A0ABN2NYS0</accession>
<dbReference type="InterPro" id="IPR045851">
    <property type="entry name" value="AMP-bd_C_sf"/>
</dbReference>
<dbReference type="Gene3D" id="3.30.300.30">
    <property type="match status" value="1"/>
</dbReference>
<dbReference type="GO" id="GO:0016874">
    <property type="term" value="F:ligase activity"/>
    <property type="evidence" value="ECO:0007669"/>
    <property type="project" value="UniProtKB-KW"/>
</dbReference>
<dbReference type="InterPro" id="IPR020845">
    <property type="entry name" value="AMP-binding_CS"/>
</dbReference>
<comment type="caution">
    <text evidence="3">The sequence shown here is derived from an EMBL/GenBank/DDBJ whole genome shotgun (WGS) entry which is preliminary data.</text>
</comment>
<proteinExistence type="predicted"/>
<dbReference type="NCBIfam" id="NF004837">
    <property type="entry name" value="PRK06187.1"/>
    <property type="match status" value="1"/>
</dbReference>